<keyword evidence="3 4" id="KW-0326">Glycosidase</keyword>
<dbReference type="GO" id="GO:0016787">
    <property type="term" value="F:hydrolase activity"/>
    <property type="evidence" value="ECO:0007669"/>
    <property type="project" value="UniProtKB-KW"/>
</dbReference>
<evidence type="ECO:0000256" key="1">
    <source>
        <dbReference type="ARBA" id="ARBA00008834"/>
    </source>
</evidence>
<comment type="similarity">
    <text evidence="1 4">Belongs to the glycosyl hydrolase 28 family.</text>
</comment>
<evidence type="ECO:0000256" key="2">
    <source>
        <dbReference type="ARBA" id="ARBA00022801"/>
    </source>
</evidence>
<organism evidence="5 6">
    <name type="scientific">Dyadobacter beijingensis</name>
    <dbReference type="NCBI Taxonomy" id="365489"/>
    <lineage>
        <taxon>Bacteria</taxon>
        <taxon>Pseudomonadati</taxon>
        <taxon>Bacteroidota</taxon>
        <taxon>Cytophagia</taxon>
        <taxon>Cytophagales</taxon>
        <taxon>Spirosomataceae</taxon>
        <taxon>Dyadobacter</taxon>
    </lineage>
</organism>
<dbReference type="Pfam" id="PF00295">
    <property type="entry name" value="Glyco_hydro_28"/>
    <property type="match status" value="1"/>
</dbReference>
<dbReference type="InterPro" id="IPR000743">
    <property type="entry name" value="Glyco_hydro_28"/>
</dbReference>
<dbReference type="InterPro" id="IPR006626">
    <property type="entry name" value="PbH1"/>
</dbReference>
<keyword evidence="2 4" id="KW-0378">Hydrolase</keyword>
<protein>
    <submittedName>
        <fullName evidence="5">Glycoside hydrolase</fullName>
    </submittedName>
</protein>
<dbReference type="PANTHER" id="PTHR31339:SF9">
    <property type="entry name" value="PLASMIN AND FIBRONECTIN-BINDING PROTEIN A"/>
    <property type="match status" value="1"/>
</dbReference>
<comment type="caution">
    <text evidence="5">The sequence shown here is derived from an EMBL/GenBank/DDBJ whole genome shotgun (WGS) entry which is preliminary data.</text>
</comment>
<dbReference type="InterPro" id="IPR011050">
    <property type="entry name" value="Pectin_lyase_fold/virulence"/>
</dbReference>
<keyword evidence="6" id="KW-1185">Reference proteome</keyword>
<accession>A0ABQ2IKY7</accession>
<dbReference type="Proteomes" id="UP000632339">
    <property type="component" value="Unassembled WGS sequence"/>
</dbReference>
<name>A0ABQ2IKY7_9BACT</name>
<dbReference type="Gene3D" id="2.160.20.10">
    <property type="entry name" value="Single-stranded right-handed beta-helix, Pectin lyase-like"/>
    <property type="match status" value="1"/>
</dbReference>
<dbReference type="InterPro" id="IPR051801">
    <property type="entry name" value="GH28_Enzymes"/>
</dbReference>
<reference evidence="6" key="1">
    <citation type="journal article" date="2019" name="Int. J. Syst. Evol. Microbiol.">
        <title>The Global Catalogue of Microorganisms (GCM) 10K type strain sequencing project: providing services to taxonomists for standard genome sequencing and annotation.</title>
        <authorList>
            <consortium name="The Broad Institute Genomics Platform"/>
            <consortium name="The Broad Institute Genome Sequencing Center for Infectious Disease"/>
            <person name="Wu L."/>
            <person name="Ma J."/>
        </authorList>
    </citation>
    <scope>NUCLEOTIDE SEQUENCE [LARGE SCALE GENOMIC DNA]</scope>
    <source>
        <strain evidence="6">CGMCC 1.6375</strain>
    </source>
</reference>
<evidence type="ECO:0000313" key="5">
    <source>
        <dbReference type="EMBL" id="GGN11896.1"/>
    </source>
</evidence>
<dbReference type="SMART" id="SM00710">
    <property type="entry name" value="PbH1"/>
    <property type="match status" value="5"/>
</dbReference>
<dbReference type="PANTHER" id="PTHR31339">
    <property type="entry name" value="PECTIN LYASE-RELATED"/>
    <property type="match status" value="1"/>
</dbReference>
<evidence type="ECO:0000256" key="3">
    <source>
        <dbReference type="ARBA" id="ARBA00023295"/>
    </source>
</evidence>
<dbReference type="InterPro" id="IPR012334">
    <property type="entry name" value="Pectin_lyas_fold"/>
</dbReference>
<gene>
    <name evidence="5" type="ORF">GCM10010967_54840</name>
</gene>
<proteinExistence type="inferred from homology"/>
<dbReference type="SUPFAM" id="SSF51126">
    <property type="entry name" value="Pectin lyase-like"/>
    <property type="match status" value="1"/>
</dbReference>
<dbReference type="EMBL" id="BMLI01000004">
    <property type="protein sequence ID" value="GGN11896.1"/>
    <property type="molecule type" value="Genomic_DNA"/>
</dbReference>
<evidence type="ECO:0000256" key="4">
    <source>
        <dbReference type="RuleBase" id="RU361169"/>
    </source>
</evidence>
<sequence>MLASLVFRVIKGFPMVCDDMKHFKVFVFLLLICITNTRAWSQAVSGAAIPVPTAADVGAGKLPADIAPVKAPFPMPVFAKPVFPALTISIADRGARPGTLVTKVIQAAIDEASNRKGGTIVIPAGNWKTGRIMLKSNVNLHVSEGAELHFSAEIEDYLPAVFTRNEGVELMSLGALVYANAQENIAITGKGKLVGPPDGPLRQRYMNVNVIEKVVPADKPVSERIYEGKDGGFIFPPMFISPINCKQVYIEGITLQNTPFWNVVPVYCDNVVIRGITVHSVGIPRGDGIDIESSRNVLIEYCTLSCGDDCFTIKAGRGEDGMRVNKPTENVVIRFCLAREGHGGITCGSETAGMIRNVYVHDCVFDDTDTGLRFKTRRSRAGGGDHLTYERVRMNLRGDAVKFDMLGSRQYVGELADRLPARPVDRLTPAYRNITVRNIVIDKARTFIDITGIPESPAANLLIENAVVNARTAFKASDADGITVRAASITVTDTLLRALDVRNVLFQKVYFNVPGRQLAMDIEGGNSKNIRFVDCVPARPEGLIEQRRP</sequence>
<evidence type="ECO:0000313" key="6">
    <source>
        <dbReference type="Proteomes" id="UP000632339"/>
    </source>
</evidence>